<reference evidence="1" key="3">
    <citation type="submission" date="2025-09" db="UniProtKB">
        <authorList>
            <consortium name="Ensembl"/>
        </authorList>
    </citation>
    <scope>IDENTIFICATION</scope>
</reference>
<dbReference type="PANTHER" id="PTHR46254">
    <property type="entry name" value="PROTEIN GVQW1-RELATED"/>
    <property type="match status" value="1"/>
</dbReference>
<reference evidence="1" key="2">
    <citation type="submission" date="2025-08" db="UniProtKB">
        <authorList>
            <consortium name="Ensembl"/>
        </authorList>
    </citation>
    <scope>IDENTIFICATION</scope>
</reference>
<evidence type="ECO:0000313" key="2">
    <source>
        <dbReference type="Proteomes" id="UP000001595"/>
    </source>
</evidence>
<organism evidence="1 2">
    <name type="scientific">Pongo abelii</name>
    <name type="common">Sumatran orangutan</name>
    <name type="synonym">Pongo pygmaeus abelii</name>
    <dbReference type="NCBI Taxonomy" id="9601"/>
    <lineage>
        <taxon>Eukaryota</taxon>
        <taxon>Metazoa</taxon>
        <taxon>Chordata</taxon>
        <taxon>Craniata</taxon>
        <taxon>Vertebrata</taxon>
        <taxon>Euteleostomi</taxon>
        <taxon>Mammalia</taxon>
        <taxon>Eutheria</taxon>
        <taxon>Euarchontoglires</taxon>
        <taxon>Primates</taxon>
        <taxon>Haplorrhini</taxon>
        <taxon>Catarrhini</taxon>
        <taxon>Hominidae</taxon>
        <taxon>Pongo</taxon>
    </lineage>
</organism>
<protein>
    <submittedName>
        <fullName evidence="1">Uncharacterized protein</fullName>
    </submittedName>
</protein>
<reference evidence="1" key="1">
    <citation type="submission" date="2008-02" db="EMBL/GenBank/DDBJ databases">
        <title>A 6x draft sequence assembly of the Pongo pygmaeus abelii genome.</title>
        <authorList>
            <person name="Wilson R.K."/>
            <person name="Mardis E."/>
        </authorList>
    </citation>
    <scope>NUCLEOTIDE SEQUENCE [LARGE SCALE GENOMIC DNA]</scope>
</reference>
<dbReference type="AlphaFoldDB" id="A0A8I5TP92"/>
<dbReference type="Proteomes" id="UP000001595">
    <property type="component" value="Chromosome 2B"/>
</dbReference>
<keyword evidence="2" id="KW-1185">Reference proteome</keyword>
<accession>A0A8I5TP92</accession>
<sequence length="183" mass="20504">SDCIDCIFLGHFFFYLETGSHSVTQTGVQWRNINSPQPLPPRLKRFSCLSLLSCWDYRHVPPPRANFLFLVETGFHHIDQAGLELQTSNDPPVLASQSAGIAGMSHNAWPSWDTFTANIHQSWEKKACKNWKEEMHWAASGQAVCLGKSQQRQEETVFSPVSLGFLALSKCPGDPEEGEGQGW</sequence>
<dbReference type="GeneTree" id="ENSGT00940000164709"/>
<dbReference type="PRINTS" id="PR02045">
    <property type="entry name" value="F138DOMAIN"/>
</dbReference>
<evidence type="ECO:0000313" key="1">
    <source>
        <dbReference type="Ensembl" id="ENSPPYP00000038401.1"/>
    </source>
</evidence>
<dbReference type="Ensembl" id="ENSPPYT00000058628.1">
    <property type="protein sequence ID" value="ENSPPYP00000038401.1"/>
    <property type="gene ID" value="ENSPPYG00000036116.1"/>
</dbReference>
<name>A0A8I5TP92_PONAB</name>
<proteinExistence type="predicted"/>